<name>A0A5N0EBZ2_9NOCA</name>
<comment type="caution">
    <text evidence="1">The sequence shown here is derived from an EMBL/GenBank/DDBJ whole genome shotgun (WGS) entry which is preliminary data.</text>
</comment>
<reference evidence="1 2" key="1">
    <citation type="submission" date="2019-09" db="EMBL/GenBank/DDBJ databases">
        <authorList>
            <person name="Wang X."/>
        </authorList>
    </citation>
    <scope>NUCLEOTIDE SEQUENCE [LARGE SCALE GENOMIC DNA]</scope>
    <source>
        <strain evidence="1 2">CICC 11023</strain>
    </source>
</reference>
<dbReference type="AlphaFoldDB" id="A0A5N0EBZ2"/>
<gene>
    <name evidence="1" type="ORF">F3087_28860</name>
</gene>
<keyword evidence="2" id="KW-1185">Reference proteome</keyword>
<dbReference type="EMBL" id="VXLC01000015">
    <property type="protein sequence ID" value="KAA8885645.1"/>
    <property type="molecule type" value="Genomic_DNA"/>
</dbReference>
<dbReference type="GO" id="GO:0003824">
    <property type="term" value="F:catalytic activity"/>
    <property type="evidence" value="ECO:0007669"/>
    <property type="project" value="InterPro"/>
</dbReference>
<accession>A0A5N0EBZ2</accession>
<dbReference type="Proteomes" id="UP000323876">
    <property type="component" value="Unassembled WGS sequence"/>
</dbReference>
<dbReference type="RefSeq" id="WP_191094183.1">
    <property type="nucleotide sequence ID" value="NZ_VXLC01000015.1"/>
</dbReference>
<dbReference type="InterPro" id="IPR011257">
    <property type="entry name" value="DNA_glycosylase"/>
</dbReference>
<evidence type="ECO:0000313" key="1">
    <source>
        <dbReference type="EMBL" id="KAA8885645.1"/>
    </source>
</evidence>
<proteinExistence type="predicted"/>
<evidence type="ECO:0000313" key="2">
    <source>
        <dbReference type="Proteomes" id="UP000323876"/>
    </source>
</evidence>
<protein>
    <recommendedName>
        <fullName evidence="3">DNA lyase</fullName>
    </recommendedName>
</protein>
<dbReference type="GO" id="GO:0006281">
    <property type="term" value="P:DNA repair"/>
    <property type="evidence" value="ECO:0007669"/>
    <property type="project" value="InterPro"/>
</dbReference>
<organism evidence="1 2">
    <name type="scientific">Nocardia colli</name>
    <dbReference type="NCBI Taxonomy" id="2545717"/>
    <lineage>
        <taxon>Bacteria</taxon>
        <taxon>Bacillati</taxon>
        <taxon>Actinomycetota</taxon>
        <taxon>Actinomycetes</taxon>
        <taxon>Mycobacteriales</taxon>
        <taxon>Nocardiaceae</taxon>
        <taxon>Nocardia</taxon>
    </lineage>
</organism>
<dbReference type="SUPFAM" id="SSF48150">
    <property type="entry name" value="DNA-glycosylase"/>
    <property type="match status" value="1"/>
</dbReference>
<evidence type="ECO:0008006" key="3">
    <source>
        <dbReference type="Google" id="ProtNLM"/>
    </source>
</evidence>
<sequence>MVLRHFAALGLECREVERRWDHIGGLIVDAALQPRTKYQKIVLPRVRRVIADWPDADALEGFIRRLDAHDLADFLSWKRTSRKLTVIRDLTATLSALELHTVSELGAAYDGADRERDTRCALRQIRFVGPKTVDYIAILAGSSNHVAVDTHIIGFVRDAGVRAGDYQAVGGLIRQVADELGCSVGALDAAIWNHMSKRGIPGKLRR</sequence>